<keyword evidence="9 15" id="KW-0472">Membrane</keyword>
<feature type="domain" description="G-protein coupled receptors family 2 profile 1" evidence="18">
    <location>
        <begin position="287"/>
        <end position="382"/>
    </location>
</feature>
<accession>A0A4W6EG60</accession>
<feature type="region of interest" description="Disordered" evidence="14">
    <location>
        <begin position="1034"/>
        <end position="1071"/>
    </location>
</feature>
<feature type="transmembrane region" description="Helical" evidence="15">
    <location>
        <begin position="945"/>
        <end position="968"/>
    </location>
</feature>
<evidence type="ECO:0000256" key="3">
    <source>
        <dbReference type="ARBA" id="ARBA00022614"/>
    </source>
</evidence>
<dbReference type="InterPro" id="IPR003591">
    <property type="entry name" value="Leu-rich_rpt_typical-subtyp"/>
</dbReference>
<feature type="compositionally biased region" description="Low complexity" evidence="14">
    <location>
        <begin position="1236"/>
        <end position="1251"/>
    </location>
</feature>
<dbReference type="SMART" id="SM00082">
    <property type="entry name" value="LRRCT"/>
    <property type="match status" value="1"/>
</dbReference>
<organism evidence="21 22">
    <name type="scientific">Lates calcarifer</name>
    <name type="common">Barramundi</name>
    <name type="synonym">Holocentrus calcarifer</name>
    <dbReference type="NCBI Taxonomy" id="8187"/>
    <lineage>
        <taxon>Eukaryota</taxon>
        <taxon>Metazoa</taxon>
        <taxon>Chordata</taxon>
        <taxon>Craniata</taxon>
        <taxon>Vertebrata</taxon>
        <taxon>Euteleostomi</taxon>
        <taxon>Actinopterygii</taxon>
        <taxon>Neopterygii</taxon>
        <taxon>Teleostei</taxon>
        <taxon>Neoteleostei</taxon>
        <taxon>Acanthomorphata</taxon>
        <taxon>Carangaria</taxon>
        <taxon>Carangaria incertae sedis</taxon>
        <taxon>Centropomidae</taxon>
        <taxon>Lates</taxon>
    </lineage>
</organism>
<dbReference type="InterPro" id="IPR046338">
    <property type="entry name" value="GAIN_dom_sf"/>
</dbReference>
<dbReference type="InterPro" id="IPR000832">
    <property type="entry name" value="GPCR_2_secretin-like"/>
</dbReference>
<dbReference type="PROSITE" id="PS50835">
    <property type="entry name" value="IG_LIKE"/>
    <property type="match status" value="1"/>
</dbReference>
<feature type="domain" description="Ig-like" evidence="20">
    <location>
        <begin position="206"/>
        <end position="304"/>
    </location>
</feature>
<evidence type="ECO:0000256" key="14">
    <source>
        <dbReference type="SAM" id="MobiDB-lite"/>
    </source>
</evidence>
<evidence type="ECO:0000256" key="2">
    <source>
        <dbReference type="ARBA" id="ARBA00007343"/>
    </source>
</evidence>
<keyword evidence="3" id="KW-0433">Leucine-rich repeat</keyword>
<evidence type="ECO:0000259" key="18">
    <source>
        <dbReference type="PROSITE" id="PS50227"/>
    </source>
</evidence>
<evidence type="ECO:0000259" key="20">
    <source>
        <dbReference type="PROSITE" id="PS50835"/>
    </source>
</evidence>
<evidence type="ECO:0000256" key="7">
    <source>
        <dbReference type="ARBA" id="ARBA00022989"/>
    </source>
</evidence>
<dbReference type="InterPro" id="IPR000483">
    <property type="entry name" value="Cys-rich_flank_reg_C"/>
</dbReference>
<dbReference type="InterPro" id="IPR036445">
    <property type="entry name" value="GPCR_2_extracell_dom_sf"/>
</dbReference>
<protein>
    <submittedName>
        <fullName evidence="21">Adhesion G protein-coupled receptor A3</fullName>
    </submittedName>
</protein>
<dbReference type="InterPro" id="IPR001611">
    <property type="entry name" value="Leu-rich_rpt"/>
</dbReference>
<reference evidence="21" key="2">
    <citation type="submission" date="2025-08" db="UniProtKB">
        <authorList>
            <consortium name="Ensembl"/>
        </authorList>
    </citation>
    <scope>IDENTIFICATION</scope>
</reference>
<dbReference type="PROSITE" id="PS50261">
    <property type="entry name" value="G_PROTEIN_RECEP_F2_4"/>
    <property type="match status" value="1"/>
</dbReference>
<dbReference type="InterPro" id="IPR051963">
    <property type="entry name" value="Adhesion_GPCR_A"/>
</dbReference>
<dbReference type="Pfam" id="PF01825">
    <property type="entry name" value="GPS"/>
    <property type="match status" value="1"/>
</dbReference>
<evidence type="ECO:0000256" key="5">
    <source>
        <dbReference type="ARBA" id="ARBA00022729"/>
    </source>
</evidence>
<dbReference type="Gene3D" id="3.80.10.10">
    <property type="entry name" value="Ribonuclease Inhibitor"/>
    <property type="match status" value="1"/>
</dbReference>
<comment type="similarity">
    <text evidence="2">Belongs to the G-protein coupled receptor 2 family. Adhesion G-protein coupled receptor (ADGR) subfamily.</text>
</comment>
<dbReference type="Pfam" id="PF13895">
    <property type="entry name" value="Ig_2"/>
    <property type="match status" value="1"/>
</dbReference>
<dbReference type="SUPFAM" id="SSF48726">
    <property type="entry name" value="Immunoglobulin"/>
    <property type="match status" value="1"/>
</dbReference>
<dbReference type="InterPro" id="IPR017981">
    <property type="entry name" value="GPCR_2-like_7TM"/>
</dbReference>
<keyword evidence="5 16" id="KW-0732">Signal</keyword>
<feature type="transmembrane region" description="Helical" evidence="15">
    <location>
        <begin position="824"/>
        <end position="844"/>
    </location>
</feature>
<evidence type="ECO:0000313" key="21">
    <source>
        <dbReference type="Ensembl" id="ENSLCAP00010036257.1"/>
    </source>
</evidence>
<feature type="transmembrane region" description="Helical" evidence="15">
    <location>
        <begin position="742"/>
        <end position="763"/>
    </location>
</feature>
<evidence type="ECO:0000259" key="19">
    <source>
        <dbReference type="PROSITE" id="PS50261"/>
    </source>
</evidence>
<keyword evidence="4 15" id="KW-0812">Transmembrane</keyword>
<keyword evidence="11" id="KW-0675">Receptor</keyword>
<dbReference type="GO" id="GO:0009897">
    <property type="term" value="C:external side of plasma membrane"/>
    <property type="evidence" value="ECO:0007669"/>
    <property type="project" value="TreeGrafter"/>
</dbReference>
<gene>
    <name evidence="21" type="primary">ADGRA3</name>
    <name evidence="21" type="synonym">adgra3</name>
</gene>
<evidence type="ECO:0000256" key="10">
    <source>
        <dbReference type="ARBA" id="ARBA00023157"/>
    </source>
</evidence>
<dbReference type="PANTHER" id="PTHR45930:SF2">
    <property type="entry name" value="ADHESION G PROTEIN-COUPLED RECEPTOR A3"/>
    <property type="match status" value="1"/>
</dbReference>
<evidence type="ECO:0000256" key="13">
    <source>
        <dbReference type="ARBA" id="ARBA00023319"/>
    </source>
</evidence>
<dbReference type="SMART" id="SM00303">
    <property type="entry name" value="GPS"/>
    <property type="match status" value="1"/>
</dbReference>
<dbReference type="InterPro" id="IPR013783">
    <property type="entry name" value="Ig-like_fold"/>
</dbReference>
<dbReference type="PROSITE" id="PS51257">
    <property type="entry name" value="PROKAR_LIPOPROTEIN"/>
    <property type="match status" value="1"/>
</dbReference>
<dbReference type="Gene3D" id="2.60.40.10">
    <property type="entry name" value="Immunoglobulins"/>
    <property type="match status" value="1"/>
</dbReference>
<keyword evidence="13" id="KW-0393">Immunoglobulin domain</keyword>
<dbReference type="InterPro" id="IPR001879">
    <property type="entry name" value="GPCR_2_extracellular_dom"/>
</dbReference>
<dbReference type="SMART" id="SM00409">
    <property type="entry name" value="IG"/>
    <property type="match status" value="1"/>
</dbReference>
<evidence type="ECO:0000256" key="6">
    <source>
        <dbReference type="ARBA" id="ARBA00022737"/>
    </source>
</evidence>
<evidence type="ECO:0000256" key="1">
    <source>
        <dbReference type="ARBA" id="ARBA00004141"/>
    </source>
</evidence>
<keyword evidence="12" id="KW-0807">Transducer</keyword>
<dbReference type="SUPFAM" id="SSF52058">
    <property type="entry name" value="L domain-like"/>
    <property type="match status" value="1"/>
</dbReference>
<evidence type="ECO:0000256" key="4">
    <source>
        <dbReference type="ARBA" id="ARBA00022692"/>
    </source>
</evidence>
<evidence type="ECO:0000256" key="8">
    <source>
        <dbReference type="ARBA" id="ARBA00023040"/>
    </source>
</evidence>
<feature type="transmembrane region" description="Helical" evidence="15">
    <location>
        <begin position="974"/>
        <end position="997"/>
    </location>
</feature>
<evidence type="ECO:0000256" key="15">
    <source>
        <dbReference type="SAM" id="Phobius"/>
    </source>
</evidence>
<keyword evidence="6" id="KW-0677">Repeat</keyword>
<keyword evidence="8" id="KW-0297">G-protein coupled receptor</keyword>
<dbReference type="InterPro" id="IPR003599">
    <property type="entry name" value="Ig_sub"/>
</dbReference>
<dbReference type="Pfam" id="PF26588">
    <property type="entry name" value="GAIN_ADGRA3"/>
    <property type="match status" value="1"/>
</dbReference>
<dbReference type="InterPro" id="IPR057244">
    <property type="entry name" value="GAIN_B"/>
</dbReference>
<feature type="signal peptide" evidence="16">
    <location>
        <begin position="1"/>
        <end position="21"/>
    </location>
</feature>
<reference evidence="21" key="3">
    <citation type="submission" date="2025-09" db="UniProtKB">
        <authorList>
            <consortium name="Ensembl"/>
        </authorList>
    </citation>
    <scope>IDENTIFICATION</scope>
</reference>
<dbReference type="GO" id="GO:0007166">
    <property type="term" value="P:cell surface receptor signaling pathway"/>
    <property type="evidence" value="ECO:0007669"/>
    <property type="project" value="InterPro"/>
</dbReference>
<evidence type="ECO:0000259" key="17">
    <source>
        <dbReference type="PROSITE" id="PS50221"/>
    </source>
</evidence>
<dbReference type="Gene3D" id="2.60.220.50">
    <property type="match status" value="1"/>
</dbReference>
<keyword evidence="10" id="KW-1015">Disulfide bond</keyword>
<feature type="transmembrane region" description="Helical" evidence="15">
    <location>
        <begin position="709"/>
        <end position="730"/>
    </location>
</feature>
<feature type="region of interest" description="Disordered" evidence="14">
    <location>
        <begin position="1202"/>
        <end position="1273"/>
    </location>
</feature>
<feature type="transmembrane region" description="Helical" evidence="15">
    <location>
        <begin position="864"/>
        <end position="887"/>
    </location>
</feature>
<sequence>MRVDLLQLFVILLLSGGGCSAAAAAVGSSDCKSYDERSKSAGKVVCSNMDLHQVLPPDSFPNKTVTLILNNNKIQELRNGSFFGLSTLEKLDLRSNTISRIEPGAFLGLPALKRLDLSNNSIGFISISKWLFVNHLNLCVFLYIRREFQTPYLLCDCNLLWLLRWIKERNIAVKNTKCSYPQSLQGQLITSIRPELLTCDAPLELPSFQLTPSQRQVVFQGDSLPFQCQASFVAEDMQVLWYQNGRMVKPDAAQGIFIEKRMVQNCSLIASALTISNIQPGFTGNWECRVRTSRGNTTRTVHIVVLESSAKYCAPERISNNKGEFRWPRTLAGIRAYLPCNRLPSSAGTYSGSAGEEQRAWRYCDREGLWAEEDYSRCQFQKDVTRFLYVINQMPLNESNVVPRARRLLVYTIDAANFSDKMDIIFVAEMIEKFGKFVEKFKDLGEVMVSMASNLMLADERVLWMAQREAMACSRIIACLQKIAVYRLATAQAFSLTSPNIALEAHTVRANDWNGMTCMLFQRPSPERTPSQDRQLTFKCNTTSSFSSILHKSTVVEASLQLPQSLFTQAAVPGQAEDTVYKLHLLGFRNGKFFPSTGNSSQLADGGKRRSVATPVIMAKIEGMSLHVLRTPVNITLRRFARGSDAVSACWNLSLVGGQGGWQSDGCRILGHHDNFTTISCNSLGNYGLLMDLSSVEYFSPGIQPLHPVIYATTIILLLCLLTIIVSYIYHHRSVRVSRKFWHMLVNLCFHISLTCGVFVGGINQTRYASVCQAVGILLHYSTLATALWVGVTARNIYKQVTRKAKRYEELDEPPPPPRPMLRFYLIGGGIPIIVCGITAAANIKNYGSRTNAPYCWMAWEPSIGAFYGPVGFIIFVDCMYFLSILLQLRRHPERRYELKEPTEEQQHLASAITEAHEASSSVMSAPHTVPLSALENEHTFSAQLMGAAGALGLYAALWVFGAMAVSQDHPYDLAFTCLFGVAALALGAFMVAHHCVNRQDMRRYWSQVCCSGRRAYSTQEDVLLPQPDVAMTSTAGSANKADGESTKCGHSSADSSYTNKSAPSMRNSAHGSKLTNLHAEAALCKSASAPVTANGAAVLDNSLTEHSLDNEIKMHVAPVEVQFRPMNNINNPAAATNGHTSRHHKNRARAHRASRLTVLREYAYDVPTSVEGSVQSAPHRRHHHYDIAARNSRRAAYMAYRERHQSQLQQDSSDSGTLPRRSRYSDKGGGGTLGNGTVVTVETERVATTVASSSSKDSGPVKQASSNTELENQAKSYGLNLVTQNGGTLKENGQAVPLINTESAASIKTGLWKHETTV</sequence>
<dbReference type="Pfam" id="PF00002">
    <property type="entry name" value="7tm_2"/>
    <property type="match status" value="1"/>
</dbReference>
<name>A0A4W6EG60_LATCA</name>
<dbReference type="InterPro" id="IPR000203">
    <property type="entry name" value="GPS"/>
</dbReference>
<dbReference type="InterPro" id="IPR036179">
    <property type="entry name" value="Ig-like_dom_sf"/>
</dbReference>
<proteinExistence type="inferred from homology"/>
<dbReference type="PROSITE" id="PS50221">
    <property type="entry name" value="GAIN_B"/>
    <property type="match status" value="1"/>
</dbReference>
<feature type="compositionally biased region" description="Polar residues" evidence="14">
    <location>
        <begin position="1252"/>
        <end position="1273"/>
    </location>
</feature>
<dbReference type="InterPro" id="IPR032675">
    <property type="entry name" value="LRR_dom_sf"/>
</dbReference>
<feature type="domain" description="G-protein coupled receptors family 2 profile 2" evidence="19">
    <location>
        <begin position="703"/>
        <end position="999"/>
    </location>
</feature>
<dbReference type="GO" id="GO:0004930">
    <property type="term" value="F:G protein-coupled receptor activity"/>
    <property type="evidence" value="ECO:0007669"/>
    <property type="project" value="UniProtKB-KW"/>
</dbReference>
<dbReference type="GeneTree" id="ENSGT00940000157235"/>
<dbReference type="Ensembl" id="ENSLCAT00010037107.1">
    <property type="protein sequence ID" value="ENSLCAP00010036257.1"/>
    <property type="gene ID" value="ENSLCAG00010016996.1"/>
</dbReference>
<reference evidence="22" key="1">
    <citation type="submission" date="2015-09" db="EMBL/GenBank/DDBJ databases">
        <authorList>
            <person name="Sai Rama Sridatta P."/>
        </authorList>
    </citation>
    <scope>NUCLEOTIDE SEQUENCE [LARGE SCALE GENOMIC DNA]</scope>
</reference>
<dbReference type="InterPro" id="IPR058808">
    <property type="entry name" value="GAIN_ADGRA2/3"/>
</dbReference>
<feature type="compositionally biased region" description="Basic residues" evidence="14">
    <location>
        <begin position="1141"/>
        <end position="1153"/>
    </location>
</feature>
<evidence type="ECO:0000256" key="11">
    <source>
        <dbReference type="ARBA" id="ARBA00023170"/>
    </source>
</evidence>
<dbReference type="Gene3D" id="4.10.1240.10">
    <property type="entry name" value="GPCR, family 2, extracellular hormone receptor domain"/>
    <property type="match status" value="1"/>
</dbReference>
<evidence type="ECO:0000313" key="22">
    <source>
        <dbReference type="Proteomes" id="UP000314980"/>
    </source>
</evidence>
<dbReference type="SUPFAM" id="SSF111418">
    <property type="entry name" value="Hormone receptor domain"/>
    <property type="match status" value="1"/>
</dbReference>
<dbReference type="Proteomes" id="UP000314980">
    <property type="component" value="Unassembled WGS sequence"/>
</dbReference>
<keyword evidence="7 15" id="KW-1133">Transmembrane helix</keyword>
<dbReference type="PROSITE" id="PS50227">
    <property type="entry name" value="G_PROTEIN_RECEP_F2_3"/>
    <property type="match status" value="1"/>
</dbReference>
<feature type="domain" description="GAIN-B" evidence="17">
    <location>
        <begin position="532"/>
        <end position="697"/>
    </location>
</feature>
<evidence type="ECO:0000256" key="12">
    <source>
        <dbReference type="ARBA" id="ARBA00023224"/>
    </source>
</evidence>
<dbReference type="Pfam" id="PF13855">
    <property type="entry name" value="LRR_8"/>
    <property type="match status" value="1"/>
</dbReference>
<dbReference type="PROSITE" id="PS51450">
    <property type="entry name" value="LRR"/>
    <property type="match status" value="1"/>
</dbReference>
<feature type="transmembrane region" description="Helical" evidence="15">
    <location>
        <begin position="775"/>
        <end position="798"/>
    </location>
</feature>
<comment type="subcellular location">
    <subcellularLocation>
        <location evidence="1">Membrane</location>
        <topology evidence="1">Multi-pass membrane protein</topology>
    </subcellularLocation>
</comment>
<feature type="region of interest" description="Disordered" evidence="14">
    <location>
        <begin position="1134"/>
        <end position="1153"/>
    </location>
</feature>
<dbReference type="SMART" id="SM00369">
    <property type="entry name" value="LRR_TYP"/>
    <property type="match status" value="3"/>
</dbReference>
<dbReference type="InterPro" id="IPR007110">
    <property type="entry name" value="Ig-like_dom"/>
</dbReference>
<feature type="compositionally biased region" description="Low complexity" evidence="14">
    <location>
        <begin position="1207"/>
        <end position="1216"/>
    </location>
</feature>
<evidence type="ECO:0000256" key="16">
    <source>
        <dbReference type="SAM" id="SignalP"/>
    </source>
</evidence>
<dbReference type="PANTHER" id="PTHR45930">
    <property type="entry name" value="G-PROTEIN COUPLED RECEPTOR 124-LIKE PROTEIN"/>
    <property type="match status" value="1"/>
</dbReference>
<feature type="chain" id="PRO_5021355287" evidence="16">
    <location>
        <begin position="22"/>
        <end position="1319"/>
    </location>
</feature>
<feature type="compositionally biased region" description="Polar residues" evidence="14">
    <location>
        <begin position="1049"/>
        <end position="1071"/>
    </location>
</feature>
<dbReference type="Gene3D" id="1.20.1070.10">
    <property type="entry name" value="Rhodopsin 7-helix transmembrane proteins"/>
    <property type="match status" value="1"/>
</dbReference>
<evidence type="ECO:0000256" key="9">
    <source>
        <dbReference type="ARBA" id="ARBA00023136"/>
    </source>
</evidence>
<keyword evidence="22" id="KW-1185">Reference proteome</keyword>